<evidence type="ECO:0000259" key="3">
    <source>
        <dbReference type="PROSITE" id="PS50887"/>
    </source>
</evidence>
<dbReference type="Gene3D" id="3.30.450.20">
    <property type="entry name" value="PAS domain"/>
    <property type="match status" value="2"/>
</dbReference>
<reference evidence="4 5" key="1">
    <citation type="journal article" date="2008" name="Int. J. Syst. Evol. Microbiol.">
        <title>Amphritea japonica sp. nov. and Amphritea balenae sp. nov., isolated from the sediment adjacent to sperm whale carcasses off Kagoshima, Japan.</title>
        <authorList>
            <person name="Miyazaki M."/>
            <person name="Nogi Y."/>
            <person name="Fujiwara Y."/>
            <person name="Kawato M."/>
            <person name="Nagahama T."/>
            <person name="Kubokawa K."/>
            <person name="Horikoshi K."/>
        </authorList>
    </citation>
    <scope>NUCLEOTIDE SEQUENCE [LARGE SCALE GENOMIC DNA]</scope>
    <source>
        <strain evidence="4 5">ATCC BAA-1530</strain>
    </source>
</reference>
<evidence type="ECO:0000313" key="4">
    <source>
        <dbReference type="EMBL" id="BBB25856.1"/>
    </source>
</evidence>
<dbReference type="InterPro" id="IPR048760">
    <property type="entry name" value="VP0354-like_sensor_dom"/>
</dbReference>
<feature type="transmembrane region" description="Helical" evidence="2">
    <location>
        <begin position="31"/>
        <end position="55"/>
    </location>
</feature>
<dbReference type="PANTHER" id="PTHR46663:SF2">
    <property type="entry name" value="GGDEF DOMAIN-CONTAINING PROTEIN"/>
    <property type="match status" value="1"/>
</dbReference>
<feature type="transmembrane region" description="Helical" evidence="2">
    <location>
        <begin position="101"/>
        <end position="123"/>
    </location>
</feature>
<dbReference type="EMBL" id="AP014545">
    <property type="protein sequence ID" value="BBB25856.1"/>
    <property type="molecule type" value="Genomic_DNA"/>
</dbReference>
<organism evidence="4 5">
    <name type="scientific">Amphritea japonica ATCC BAA-1530</name>
    <dbReference type="NCBI Taxonomy" id="1278309"/>
    <lineage>
        <taxon>Bacteria</taxon>
        <taxon>Pseudomonadati</taxon>
        <taxon>Pseudomonadota</taxon>
        <taxon>Gammaproteobacteria</taxon>
        <taxon>Oceanospirillales</taxon>
        <taxon>Oceanospirillaceae</taxon>
        <taxon>Amphritea</taxon>
    </lineage>
</organism>
<keyword evidence="2" id="KW-0812">Transmembrane</keyword>
<proteinExistence type="predicted"/>
<dbReference type="GO" id="GO:0003824">
    <property type="term" value="F:catalytic activity"/>
    <property type="evidence" value="ECO:0007669"/>
    <property type="project" value="UniProtKB-ARBA"/>
</dbReference>
<dbReference type="SUPFAM" id="SSF55073">
    <property type="entry name" value="Nucleotide cyclase"/>
    <property type="match status" value="1"/>
</dbReference>
<dbReference type="CDD" id="cd01949">
    <property type="entry name" value="GGDEF"/>
    <property type="match status" value="1"/>
</dbReference>
<keyword evidence="5" id="KW-1185">Reference proteome</keyword>
<dbReference type="InterPro" id="IPR052163">
    <property type="entry name" value="DGC-Regulatory_Protein"/>
</dbReference>
<dbReference type="SUPFAM" id="SSF103190">
    <property type="entry name" value="Sensory domain-like"/>
    <property type="match status" value="2"/>
</dbReference>
<dbReference type="PANTHER" id="PTHR46663">
    <property type="entry name" value="DIGUANYLATE CYCLASE DGCT-RELATED"/>
    <property type="match status" value="1"/>
</dbReference>
<dbReference type="Pfam" id="PF00990">
    <property type="entry name" value="GGDEF"/>
    <property type="match status" value="1"/>
</dbReference>
<feature type="transmembrane region" description="Helical" evidence="2">
    <location>
        <begin position="5"/>
        <end position="25"/>
    </location>
</feature>
<dbReference type="AlphaFoldDB" id="A0A7R6PD15"/>
<comment type="cofactor">
    <cofactor evidence="1">
        <name>Mg(2+)</name>
        <dbReference type="ChEBI" id="CHEBI:18420"/>
    </cofactor>
</comment>
<dbReference type="Proteomes" id="UP000595663">
    <property type="component" value="Chromosome"/>
</dbReference>
<evidence type="ECO:0000256" key="1">
    <source>
        <dbReference type="ARBA" id="ARBA00001946"/>
    </source>
</evidence>
<dbReference type="InterPro" id="IPR043128">
    <property type="entry name" value="Rev_trsase/Diguanyl_cyclase"/>
</dbReference>
<dbReference type="KEGG" id="ajp:AMJAP_1261"/>
<dbReference type="InterPro" id="IPR029151">
    <property type="entry name" value="Sensor-like_sf"/>
</dbReference>
<keyword evidence="2" id="KW-1133">Transmembrane helix</keyword>
<keyword evidence="2" id="KW-0472">Membrane</keyword>
<dbReference type="FunFam" id="3.30.70.270:FF:000001">
    <property type="entry name" value="Diguanylate cyclase domain protein"/>
    <property type="match status" value="1"/>
</dbReference>
<dbReference type="Pfam" id="PF21623">
    <property type="entry name" value="HK_sensor_dom_bact"/>
    <property type="match status" value="1"/>
</dbReference>
<dbReference type="InterPro" id="IPR000160">
    <property type="entry name" value="GGDEF_dom"/>
</dbReference>
<feature type="transmembrane region" description="Helical" evidence="2">
    <location>
        <begin position="458"/>
        <end position="479"/>
    </location>
</feature>
<dbReference type="InterPro" id="IPR029787">
    <property type="entry name" value="Nucleotide_cyclase"/>
</dbReference>
<feature type="domain" description="GGDEF" evidence="3">
    <location>
        <begin position="524"/>
        <end position="655"/>
    </location>
</feature>
<dbReference type="Gene3D" id="3.30.70.270">
    <property type="match status" value="1"/>
</dbReference>
<dbReference type="PROSITE" id="PS50887">
    <property type="entry name" value="GGDEF"/>
    <property type="match status" value="1"/>
</dbReference>
<name>A0A7R6PD15_9GAMM</name>
<dbReference type="OrthoDB" id="9812260at2"/>
<protein>
    <submittedName>
        <fullName evidence="4">Signal transduction protein</fullName>
    </submittedName>
</protein>
<evidence type="ECO:0000313" key="5">
    <source>
        <dbReference type="Proteomes" id="UP000595663"/>
    </source>
</evidence>
<dbReference type="NCBIfam" id="TIGR00254">
    <property type="entry name" value="GGDEF"/>
    <property type="match status" value="1"/>
</dbReference>
<feature type="transmembrane region" description="Helical" evidence="2">
    <location>
        <begin position="144"/>
        <end position="162"/>
    </location>
</feature>
<feature type="transmembrane region" description="Helical" evidence="2">
    <location>
        <begin position="75"/>
        <end position="95"/>
    </location>
</feature>
<accession>A0A7R6PD15</accession>
<evidence type="ECO:0000256" key="2">
    <source>
        <dbReference type="SAM" id="Phobius"/>
    </source>
</evidence>
<dbReference type="SMART" id="SM00267">
    <property type="entry name" value="GGDEF"/>
    <property type="match status" value="1"/>
</dbReference>
<sequence length="655" mass="74673">MLARLFLFAALMITEVLIMNLVQAMHISKNYFWLEIFIDAGTVAVVVVLITRYLLRTGRLTPRMNLRRESMQLQAGVFAFGIEALLMLIFPLFTFTTHHQLIILLDGILFASLTLLVVHYYLATGSNENPQVPTVKAQKSALKVFLLVCYLFCLSLFLLFLINMTQQQKQIHITQLIDQEQQQLSLIKENLTHQVYDATLDTLILARQVNLQNVLINQPEALSELTTDYINLSEIKPSYEQIRFINHEGLERLRINQDYQGQLVVTEDKLQDKSNRYYFTDAFHLNPGEIYISPMDLNIEKGRIELPFKPIVRTATPVSDSLGNKQGIVIINLNASELLKQLKLSAKTSIGEMMLLNQDGYWISGREQDAAWAFMFPEFKNRTMEKYYPGVWKTISANKNGFLKTPDGYFVFETVETSQPLLALNSSGQKQQHPVWKLVTLVRPEIIAADLSDVSPPLGLFFIMVTLVTGIGALMYYRVQHNNIKAQQKIHHLAHHDPLTGLCNRRLFSQVLELELARTKRHKGSLALVYLDLDNFKSINDVYSHSAGDYVLEQFSERLKLILRESDTLARLGGDEFAAILPIPGTKEHLEVIAQRIIHTFKEPMIFNEQSLNVGISIGIAIHYNGQPMESLLHEADQAMYEAKKAGGNGYRFDR</sequence>
<gene>
    <name evidence="4" type="ORF">AMJAP_1261</name>
</gene>